<reference evidence="1 2" key="1">
    <citation type="submission" date="2020-06" db="EMBL/GenBank/DDBJ databases">
        <title>Actinomadura xiongansis sp. nov., isolated from soil of Baiyangdian.</title>
        <authorList>
            <person name="Zhang X."/>
        </authorList>
    </citation>
    <scope>NUCLEOTIDE SEQUENCE [LARGE SCALE GENOMIC DNA]</scope>
    <source>
        <strain evidence="1 2">HBUM206468</strain>
    </source>
</reference>
<evidence type="ECO:0000313" key="2">
    <source>
        <dbReference type="Proteomes" id="UP000805614"/>
    </source>
</evidence>
<dbReference type="RefSeq" id="WP_187243134.1">
    <property type="nucleotide sequence ID" value="NZ_BAAAOK010000057.1"/>
</dbReference>
<dbReference type="EMBL" id="JABVEC010000007">
    <property type="protein sequence ID" value="MBC6466110.1"/>
    <property type="molecule type" value="Genomic_DNA"/>
</dbReference>
<keyword evidence="2" id="KW-1185">Reference proteome</keyword>
<proteinExistence type="predicted"/>
<sequence length="346" mass="35736">MSQSRALRPSRVLGATMLLGDGTAGWTAVPAEVSEPQYLLNDVAASPSEAWAVGQAQDHPVIAYWDGSHWTAAPAERPPGAVGAGLLGVDVAARGSAIAVGGAYDRLAGEEIPLVRHWDGARWNTAELDGGHVLTGVTMLSAAEAWAVGHGTGPGDGRPVPVALHWTGDGWTRAATPPIAGGRLLAVAGTSPRDVWAVGASGRDALILHFDGHDWNRVRSPAGSRPLTDVVALSPSDAWAVDGGGVLCWNGRSWRRMDTPPLTSANTISALAPSDIWVAGAGGELAHFDGRTWSRAGSPPPLGEAAVWLGSASAAPHTIWMVGTRQTADVSAPAGRHTYATDRGET</sequence>
<dbReference type="SUPFAM" id="SSF110296">
    <property type="entry name" value="Oligoxyloglucan reducing end-specific cellobiohydrolase"/>
    <property type="match status" value="1"/>
</dbReference>
<gene>
    <name evidence="1" type="ORF">HKK74_11460</name>
</gene>
<protein>
    <submittedName>
        <fullName evidence="1">Uncharacterized protein</fullName>
    </submittedName>
</protein>
<organism evidence="1 2">
    <name type="scientific">Actinomadura alba</name>
    <dbReference type="NCBI Taxonomy" id="406431"/>
    <lineage>
        <taxon>Bacteria</taxon>
        <taxon>Bacillati</taxon>
        <taxon>Actinomycetota</taxon>
        <taxon>Actinomycetes</taxon>
        <taxon>Streptosporangiales</taxon>
        <taxon>Thermomonosporaceae</taxon>
        <taxon>Actinomadura</taxon>
    </lineage>
</organism>
<evidence type="ECO:0000313" key="1">
    <source>
        <dbReference type="EMBL" id="MBC6466110.1"/>
    </source>
</evidence>
<dbReference type="Proteomes" id="UP000805614">
    <property type="component" value="Unassembled WGS sequence"/>
</dbReference>
<comment type="caution">
    <text evidence="1">The sequence shown here is derived from an EMBL/GenBank/DDBJ whole genome shotgun (WGS) entry which is preliminary data.</text>
</comment>
<name>A0ABR7LN02_9ACTN</name>
<accession>A0ABR7LN02</accession>